<dbReference type="EMBL" id="BASD01000003">
    <property type="protein sequence ID" value="GAD17948.1"/>
    <property type="molecule type" value="Genomic_DNA"/>
</dbReference>
<dbReference type="RefSeq" id="WP_023946129.1">
    <property type="nucleotide sequence ID" value="NZ_BASD01000003.1"/>
</dbReference>
<gene>
    <name evidence="1" type="ORF">HFN_1507</name>
</gene>
<name>T1DUK9_9HELI</name>
<sequence length="69" mass="8066">MDSDDVISKNYFCNLVFSMQAHNVKIAKCSDVAIFDTNHYNAKTFRIRQRQTKGLAWQFKHNKITKAEV</sequence>
<evidence type="ECO:0000313" key="2">
    <source>
        <dbReference type="Proteomes" id="UP000018143"/>
    </source>
</evidence>
<dbReference type="AlphaFoldDB" id="T1DUK9"/>
<organism evidence="1 2">
    <name type="scientific">Helicobacter fennelliae MRY12-0050</name>
    <dbReference type="NCBI Taxonomy" id="1325130"/>
    <lineage>
        <taxon>Bacteria</taxon>
        <taxon>Pseudomonadati</taxon>
        <taxon>Campylobacterota</taxon>
        <taxon>Epsilonproteobacteria</taxon>
        <taxon>Campylobacterales</taxon>
        <taxon>Helicobacteraceae</taxon>
        <taxon>Helicobacter</taxon>
    </lineage>
</organism>
<reference evidence="1 2" key="1">
    <citation type="journal article" date="2013" name="Genome Announc.">
        <title>Draft Genome Sequence of Helicobacter fennelliae Strain MRY12-0050, Isolated from a Bacteremia Patient.</title>
        <authorList>
            <person name="Rimbara E."/>
            <person name="Matsui M."/>
            <person name="Mori S."/>
            <person name="Suzuki S."/>
            <person name="Suzuki M."/>
            <person name="Kim H."/>
            <person name="Sekizuka T."/>
            <person name="Kuroda M."/>
            <person name="Shibayama K."/>
        </authorList>
    </citation>
    <scope>NUCLEOTIDE SEQUENCE [LARGE SCALE GENOMIC DNA]</scope>
    <source>
        <strain evidence="1 2">MRY12-0050</strain>
    </source>
</reference>
<comment type="caution">
    <text evidence="1">The sequence shown here is derived from an EMBL/GenBank/DDBJ whole genome shotgun (WGS) entry which is preliminary data.</text>
</comment>
<dbReference type="STRING" id="1325130.HFN_1507"/>
<protein>
    <submittedName>
        <fullName evidence="1">Uncharacterized protein</fullName>
    </submittedName>
</protein>
<evidence type="ECO:0000313" key="1">
    <source>
        <dbReference type="EMBL" id="GAD17948.1"/>
    </source>
</evidence>
<keyword evidence="2" id="KW-1185">Reference proteome</keyword>
<dbReference type="Proteomes" id="UP000018143">
    <property type="component" value="Unassembled WGS sequence"/>
</dbReference>
<proteinExistence type="predicted"/>
<accession>T1DUK9</accession>